<comment type="caution">
    <text evidence="2">The sequence shown here is derived from an EMBL/GenBank/DDBJ whole genome shotgun (WGS) entry which is preliminary data.</text>
</comment>
<feature type="region of interest" description="Disordered" evidence="1">
    <location>
        <begin position="148"/>
        <end position="188"/>
    </location>
</feature>
<protein>
    <submittedName>
        <fullName evidence="2">Uncharacterized protein</fullName>
    </submittedName>
</protein>
<evidence type="ECO:0000313" key="4">
    <source>
        <dbReference type="Proteomes" id="UP000663866"/>
    </source>
</evidence>
<evidence type="ECO:0000313" key="2">
    <source>
        <dbReference type="EMBL" id="CAF2159914.1"/>
    </source>
</evidence>
<evidence type="ECO:0000256" key="1">
    <source>
        <dbReference type="SAM" id="MobiDB-lite"/>
    </source>
</evidence>
<dbReference type="EMBL" id="CAJNRG010014946">
    <property type="protein sequence ID" value="CAF2159914.1"/>
    <property type="molecule type" value="Genomic_DNA"/>
</dbReference>
<sequence>MTTTENSIAAAGFITMPTTSSIQKRARKSIAPTRPPIVPPPSSTGSIDDTVCHLCGYLGRTRSISTEKNGYSFLRHLPPAPGALPVTDNTQHVRACHLCALLLDKQRELNHTTNNFFFKGFFRSTGSCHTNIGLSSKIVLNPIEEKEQSMDKEPHVEEVSESSNSQSMAIETDKSIQRSRTVPPPLRRTTTSIINNSLNCHILDGMSSLDSYLTSVRARFLSDYASVESSSKQKSYDSCHLCLSIKPHSTLYTISKTEFEFLSLPHVDVCTLCYYNLLDQYKKQVKTYCRPRPQCYVCRCRINFIDWEVKLLETEHLPFLLSLYNENILHEQLYDNQRLALACEQCFYRLLFQYIDQERRNIPIQQRTYSWQCTYSYENEHYLNTNDFFYTSLSSNKTH</sequence>
<organism evidence="2 5">
    <name type="scientific">Rotaria magnacalcarata</name>
    <dbReference type="NCBI Taxonomy" id="392030"/>
    <lineage>
        <taxon>Eukaryota</taxon>
        <taxon>Metazoa</taxon>
        <taxon>Spiralia</taxon>
        <taxon>Gnathifera</taxon>
        <taxon>Rotifera</taxon>
        <taxon>Eurotatoria</taxon>
        <taxon>Bdelloidea</taxon>
        <taxon>Philodinida</taxon>
        <taxon>Philodinidae</taxon>
        <taxon>Rotaria</taxon>
    </lineage>
</organism>
<dbReference type="Proteomes" id="UP000663866">
    <property type="component" value="Unassembled WGS sequence"/>
</dbReference>
<feature type="compositionally biased region" description="Basic and acidic residues" evidence="1">
    <location>
        <begin position="148"/>
        <end position="158"/>
    </location>
</feature>
<evidence type="ECO:0000313" key="5">
    <source>
        <dbReference type="Proteomes" id="UP000663887"/>
    </source>
</evidence>
<proteinExistence type="predicted"/>
<dbReference type="AlphaFoldDB" id="A0A816YIN8"/>
<gene>
    <name evidence="3" type="ORF">OVN521_LOCUS16039</name>
    <name evidence="2" type="ORF">XDN619_LOCUS30309</name>
</gene>
<accession>A0A816YIN8</accession>
<name>A0A816YIN8_9BILA</name>
<dbReference type="Proteomes" id="UP000663887">
    <property type="component" value="Unassembled WGS sequence"/>
</dbReference>
<evidence type="ECO:0000313" key="3">
    <source>
        <dbReference type="EMBL" id="CAF4018273.1"/>
    </source>
</evidence>
<keyword evidence="4" id="KW-1185">Reference proteome</keyword>
<dbReference type="EMBL" id="CAJOBG010002621">
    <property type="protein sequence ID" value="CAF4018273.1"/>
    <property type="molecule type" value="Genomic_DNA"/>
</dbReference>
<reference evidence="2" key="1">
    <citation type="submission" date="2021-02" db="EMBL/GenBank/DDBJ databases">
        <authorList>
            <person name="Nowell W R."/>
        </authorList>
    </citation>
    <scope>NUCLEOTIDE SEQUENCE</scope>
</reference>